<protein>
    <submittedName>
        <fullName evidence="1">Uncharacterized protein</fullName>
    </submittedName>
</protein>
<evidence type="ECO:0000313" key="2">
    <source>
        <dbReference type="Proteomes" id="UP000463957"/>
    </source>
</evidence>
<proteinExistence type="predicted"/>
<reference evidence="2" key="1">
    <citation type="submission" date="2019-12" db="EMBL/GenBank/DDBJ databases">
        <authorList>
            <person name="Olsen N.S."/>
            <person name="Junco L.M.F."/>
            <person name="Kot W."/>
            <person name="Hansen L.H."/>
        </authorList>
    </citation>
    <scope>NUCLEOTIDE SEQUENCE [LARGE SCALE GENOMIC DNA]</scope>
</reference>
<dbReference type="Proteomes" id="UP000463957">
    <property type="component" value="Segment"/>
</dbReference>
<sequence length="38" mass="4509">MWRDIFYYNDGKLFWAVDVGRRIKKGSEAGSGRKDDRD</sequence>
<keyword evidence="2" id="KW-1185">Reference proteome</keyword>
<organism evidence="1 2">
    <name type="scientific">Escherichia phage ityhuna</name>
    <dbReference type="NCBI Taxonomy" id="2696410"/>
    <lineage>
        <taxon>Viruses</taxon>
        <taxon>Duplodnaviria</taxon>
        <taxon>Heunggongvirae</taxon>
        <taxon>Uroviricota</taxon>
        <taxon>Caudoviricetes</taxon>
        <taxon>Drexlerviridae</taxon>
        <taxon>Tempevirinae</taxon>
        <taxon>Warwickvirus</taxon>
        <taxon>Warwickvirus ityhuna</taxon>
        <taxon>Warwickvirus swan01</taxon>
    </lineage>
</organism>
<dbReference type="EMBL" id="MN850582">
    <property type="protein sequence ID" value="QHR67349.1"/>
    <property type="molecule type" value="Genomic_DNA"/>
</dbReference>
<accession>A0A6B9WW42</accession>
<gene>
    <name evidence="1" type="ORF">ityhuna_47</name>
</gene>
<evidence type="ECO:0000313" key="1">
    <source>
        <dbReference type="EMBL" id="QHR67349.1"/>
    </source>
</evidence>
<name>A0A6B9WW42_9CAUD</name>